<evidence type="ECO:0000313" key="11">
    <source>
        <dbReference type="Proteomes" id="UP001605989"/>
    </source>
</evidence>
<dbReference type="SUPFAM" id="SSF55811">
    <property type="entry name" value="Nudix"/>
    <property type="match status" value="1"/>
</dbReference>
<keyword evidence="4 8" id="KW-0378">Hydrolase</keyword>
<dbReference type="PANTHER" id="PTHR12992">
    <property type="entry name" value="NUDIX HYDROLASE"/>
    <property type="match status" value="1"/>
</dbReference>
<keyword evidence="11" id="KW-1185">Reference proteome</keyword>
<gene>
    <name evidence="8" type="ORF">ACGTZG_08295</name>
    <name evidence="9" type="ORF">HF872_08495</name>
</gene>
<evidence type="ECO:0000256" key="4">
    <source>
        <dbReference type="ARBA" id="ARBA00022801"/>
    </source>
</evidence>
<evidence type="ECO:0000313" key="10">
    <source>
        <dbReference type="Proteomes" id="UP000591071"/>
    </source>
</evidence>
<organism evidence="9 10">
    <name type="scientific">Megasphaera hexanoica</name>
    <dbReference type="NCBI Taxonomy" id="1675036"/>
    <lineage>
        <taxon>Bacteria</taxon>
        <taxon>Bacillati</taxon>
        <taxon>Bacillota</taxon>
        <taxon>Negativicutes</taxon>
        <taxon>Veillonellales</taxon>
        <taxon>Veillonellaceae</taxon>
        <taxon>Megasphaera</taxon>
    </lineage>
</organism>
<dbReference type="PROSITE" id="PS51462">
    <property type="entry name" value="NUDIX"/>
    <property type="match status" value="1"/>
</dbReference>
<dbReference type="KEGG" id="mhw:ACT01_10955"/>
<dbReference type="GO" id="GO:0010945">
    <property type="term" value="F:coenzyme A diphosphatase activity"/>
    <property type="evidence" value="ECO:0007669"/>
    <property type="project" value="InterPro"/>
</dbReference>
<dbReference type="OrthoDB" id="9802805at2"/>
<dbReference type="InterPro" id="IPR045121">
    <property type="entry name" value="CoAse"/>
</dbReference>
<accession>A0A848C094</accession>
<dbReference type="InterPro" id="IPR000086">
    <property type="entry name" value="NUDIX_hydrolase_dom"/>
</dbReference>
<reference evidence="8 11" key="2">
    <citation type="submission" date="2024-10" db="EMBL/GenBank/DDBJ databases">
        <authorList>
            <person name="Sang B.-I."/>
            <person name="Prabhaharan D."/>
        </authorList>
    </citation>
    <scope>NUCLEOTIDE SEQUENCE [LARGE SCALE GENOMIC DNA]</scope>
    <source>
        <strain evidence="8 11">MH</strain>
    </source>
</reference>
<proteinExistence type="predicted"/>
<evidence type="ECO:0000259" key="7">
    <source>
        <dbReference type="PROSITE" id="PS51462"/>
    </source>
</evidence>
<keyword evidence="5" id="KW-0460">Magnesium</keyword>
<keyword evidence="3" id="KW-0479">Metal-binding</keyword>
<evidence type="ECO:0000256" key="3">
    <source>
        <dbReference type="ARBA" id="ARBA00022723"/>
    </source>
</evidence>
<dbReference type="Proteomes" id="UP001605989">
    <property type="component" value="Unassembled WGS sequence"/>
</dbReference>
<evidence type="ECO:0000256" key="6">
    <source>
        <dbReference type="ARBA" id="ARBA00023211"/>
    </source>
</evidence>
<dbReference type="PANTHER" id="PTHR12992:SF11">
    <property type="entry name" value="MITOCHONDRIAL COENZYME A DIPHOSPHATASE NUDT8"/>
    <property type="match status" value="1"/>
</dbReference>
<dbReference type="AlphaFoldDB" id="A0A848C094"/>
<sequence>MKDKLTPNRTVHHLTSLNNTPCAVILPILTIGGEEHILFEVRSSKLAWQPRDICFPGGRIEKSDASALDAAIRETMEELGVCRGDIDILGPLDYIESMAGVTVWPFAARIHTQDFTLSRGEIAEIFTAPISYLRSVRPEEKHMEIATRPGADFPEDVLYNSFRGDRSWKRRKTYSVYIYRYQKWPIWGITAHILRHFLSLYEA</sequence>
<protein>
    <submittedName>
        <fullName evidence="9">CoA pyrophosphatase</fullName>
    </submittedName>
    <submittedName>
        <fullName evidence="8">NUDIX hydrolase</fullName>
        <ecNumber evidence="8">3.6.1.55</ecNumber>
    </submittedName>
</protein>
<dbReference type="Pfam" id="PF00293">
    <property type="entry name" value="NUDIX"/>
    <property type="match status" value="1"/>
</dbReference>
<dbReference type="EMBL" id="JBIEKR010000006">
    <property type="protein sequence ID" value="MFG6273189.1"/>
    <property type="molecule type" value="Genomic_DNA"/>
</dbReference>
<dbReference type="EC" id="3.6.1.55" evidence="8"/>
<evidence type="ECO:0000313" key="8">
    <source>
        <dbReference type="EMBL" id="MFG6273189.1"/>
    </source>
</evidence>
<feature type="domain" description="Nudix hydrolase" evidence="7">
    <location>
        <begin position="18"/>
        <end position="158"/>
    </location>
</feature>
<evidence type="ECO:0000256" key="1">
    <source>
        <dbReference type="ARBA" id="ARBA00001936"/>
    </source>
</evidence>
<evidence type="ECO:0000256" key="5">
    <source>
        <dbReference type="ARBA" id="ARBA00022842"/>
    </source>
</evidence>
<dbReference type="EMBL" id="JABAFG010000013">
    <property type="protein sequence ID" value="NME28657.1"/>
    <property type="molecule type" value="Genomic_DNA"/>
</dbReference>
<name>A0A848C094_9FIRM</name>
<dbReference type="Proteomes" id="UP000591071">
    <property type="component" value="Unassembled WGS sequence"/>
</dbReference>
<evidence type="ECO:0000256" key="2">
    <source>
        <dbReference type="ARBA" id="ARBA00001946"/>
    </source>
</evidence>
<comment type="cofactor">
    <cofactor evidence="1">
        <name>Mn(2+)</name>
        <dbReference type="ChEBI" id="CHEBI:29035"/>
    </cofactor>
</comment>
<comment type="caution">
    <text evidence="9">The sequence shown here is derived from an EMBL/GenBank/DDBJ whole genome shotgun (WGS) entry which is preliminary data.</text>
</comment>
<dbReference type="GO" id="GO:0046872">
    <property type="term" value="F:metal ion binding"/>
    <property type="evidence" value="ECO:0007669"/>
    <property type="project" value="UniProtKB-KW"/>
</dbReference>
<dbReference type="CDD" id="cd03426">
    <property type="entry name" value="NUDIX_CoAse_Nudt7"/>
    <property type="match status" value="1"/>
</dbReference>
<evidence type="ECO:0000313" key="9">
    <source>
        <dbReference type="EMBL" id="NME28657.1"/>
    </source>
</evidence>
<dbReference type="RefSeq" id="WP_059077324.1">
    <property type="nucleotide sequence ID" value="NZ_CP011940.1"/>
</dbReference>
<dbReference type="InterPro" id="IPR015797">
    <property type="entry name" value="NUDIX_hydrolase-like_dom_sf"/>
</dbReference>
<keyword evidence="6" id="KW-0464">Manganese</keyword>
<dbReference type="GO" id="GO:0035539">
    <property type="term" value="F:8-oxo-7,8-dihydrodeoxyguanosine triphosphate pyrophosphatase activity"/>
    <property type="evidence" value="ECO:0007669"/>
    <property type="project" value="UniProtKB-EC"/>
</dbReference>
<reference evidence="9 10" key="1">
    <citation type="submission" date="2020-04" db="EMBL/GenBank/DDBJ databases">
        <authorList>
            <person name="Hitch T.C.A."/>
            <person name="Wylensek D."/>
            <person name="Clavel T."/>
        </authorList>
    </citation>
    <scope>NUCLEOTIDE SEQUENCE [LARGE SCALE GENOMIC DNA]</scope>
    <source>
        <strain evidence="9 10">Oil-RF-744-FAT-WT-6-1</strain>
    </source>
</reference>
<dbReference type="Gene3D" id="3.90.79.10">
    <property type="entry name" value="Nucleoside Triphosphate Pyrophosphohydrolase"/>
    <property type="match status" value="1"/>
</dbReference>
<comment type="cofactor">
    <cofactor evidence="2">
        <name>Mg(2+)</name>
        <dbReference type="ChEBI" id="CHEBI:18420"/>
    </cofactor>
</comment>